<protein>
    <submittedName>
        <fullName evidence="1">Uncharacterized protein</fullName>
    </submittedName>
</protein>
<accession>K7XK44</accession>
<reference evidence="1" key="1">
    <citation type="journal article" date="2014" name="J. Bacteriol.">
        <title>Quorum-dependent mannopine-inducible conjugative transfer of an Agrobacterium opine-catabolic plasmid.</title>
        <authorList>
            <person name="Wetzel M.E."/>
            <person name="Kim K.S."/>
            <person name="Miller M."/>
            <person name="Olsen G.J."/>
            <person name="Farrand S.K."/>
        </authorList>
    </citation>
    <scope>NUCLEOTIDE SEQUENCE</scope>
    <source>
        <strain evidence="1">F64/95</strain>
        <plasmid evidence="1">pAoF64/95</plasmid>
    </source>
</reference>
<dbReference type="EMBL" id="JX683454">
    <property type="protein sequence ID" value="AFX65651.1"/>
    <property type="molecule type" value="Genomic_DNA"/>
</dbReference>
<evidence type="ECO:0000313" key="1">
    <source>
        <dbReference type="EMBL" id="AFX65651.1"/>
    </source>
</evidence>
<keyword evidence="1" id="KW-0614">Plasmid</keyword>
<dbReference type="AlphaFoldDB" id="K7XK44"/>
<sequence length="37" mass="4530">MWIYVDMLHLSTRCCEIFKISAPKLRRAIERCHPQKR</sequence>
<organism evidence="1">
    <name type="scientific">Agrobacterium tumefaciens</name>
    <dbReference type="NCBI Taxonomy" id="358"/>
    <lineage>
        <taxon>Bacteria</taxon>
        <taxon>Pseudomonadati</taxon>
        <taxon>Pseudomonadota</taxon>
        <taxon>Alphaproteobacteria</taxon>
        <taxon>Hyphomicrobiales</taxon>
        <taxon>Rhizobiaceae</taxon>
        <taxon>Rhizobium/Agrobacterium group</taxon>
        <taxon>Agrobacterium</taxon>
        <taxon>Agrobacterium tumefaciens complex</taxon>
    </lineage>
</organism>
<proteinExistence type="predicted"/>
<geneLocation type="plasmid" evidence="1">
    <name>pAoF64/95</name>
</geneLocation>
<name>K7XK44_AGRTU</name>